<evidence type="ECO:0000256" key="1">
    <source>
        <dbReference type="SAM" id="Phobius"/>
    </source>
</evidence>
<comment type="caution">
    <text evidence="2">The sequence shown here is derived from an EMBL/GenBank/DDBJ whole genome shotgun (WGS) entry which is preliminary data.</text>
</comment>
<dbReference type="OrthoDB" id="1938591at2759"/>
<organism evidence="2 3">
    <name type="scientific">Pseudolycoriella hygida</name>
    <dbReference type="NCBI Taxonomy" id="35572"/>
    <lineage>
        <taxon>Eukaryota</taxon>
        <taxon>Metazoa</taxon>
        <taxon>Ecdysozoa</taxon>
        <taxon>Arthropoda</taxon>
        <taxon>Hexapoda</taxon>
        <taxon>Insecta</taxon>
        <taxon>Pterygota</taxon>
        <taxon>Neoptera</taxon>
        <taxon>Endopterygota</taxon>
        <taxon>Diptera</taxon>
        <taxon>Nematocera</taxon>
        <taxon>Sciaroidea</taxon>
        <taxon>Sciaridae</taxon>
        <taxon>Pseudolycoriella</taxon>
    </lineage>
</organism>
<feature type="transmembrane region" description="Helical" evidence="1">
    <location>
        <begin position="154"/>
        <end position="174"/>
    </location>
</feature>
<keyword evidence="1" id="KW-0812">Transmembrane</keyword>
<evidence type="ECO:0000313" key="2">
    <source>
        <dbReference type="EMBL" id="KAJ6648958.1"/>
    </source>
</evidence>
<protein>
    <submittedName>
        <fullName evidence="2">Uncharacterized protein</fullName>
    </submittedName>
</protein>
<sequence>MLRIILKLGSAMEVKVVGRPCGVHGHYTFFKGIIISPINRVATASVNAVTTTKSVTRKSANYLLRQENEAVTNERKKSLVMAIGDCIPIRPWADSQIPCLAELRKIWRDKGDAALLTEFRFYLLPDSTPKGRQNHGENFFSISFNTYTFYQFNYLFLINLIELFLLICRTFSFIE</sequence>
<evidence type="ECO:0000313" key="3">
    <source>
        <dbReference type="Proteomes" id="UP001151699"/>
    </source>
</evidence>
<dbReference type="EMBL" id="WJQU01000001">
    <property type="protein sequence ID" value="KAJ6648958.1"/>
    <property type="molecule type" value="Genomic_DNA"/>
</dbReference>
<dbReference type="Proteomes" id="UP001151699">
    <property type="component" value="Chromosome A"/>
</dbReference>
<gene>
    <name evidence="2" type="ORF">Bhyg_04190</name>
</gene>
<keyword evidence="1" id="KW-1133">Transmembrane helix</keyword>
<keyword evidence="3" id="KW-1185">Reference proteome</keyword>
<proteinExistence type="predicted"/>
<keyword evidence="1" id="KW-0472">Membrane</keyword>
<reference evidence="2" key="1">
    <citation type="submission" date="2022-07" db="EMBL/GenBank/DDBJ databases">
        <authorList>
            <person name="Trinca V."/>
            <person name="Uliana J.V.C."/>
            <person name="Torres T.T."/>
            <person name="Ward R.J."/>
            <person name="Monesi N."/>
        </authorList>
    </citation>
    <scope>NUCLEOTIDE SEQUENCE</scope>
    <source>
        <strain evidence="2">HSMRA1968</strain>
        <tissue evidence="2">Whole embryos</tissue>
    </source>
</reference>
<accession>A0A9Q0NEX9</accession>
<name>A0A9Q0NEX9_9DIPT</name>
<dbReference type="AlphaFoldDB" id="A0A9Q0NEX9"/>